<accession>A0A9Q3DNW0</accession>
<dbReference type="AlphaFoldDB" id="A0A9Q3DNW0"/>
<dbReference type="Proteomes" id="UP000765509">
    <property type="component" value="Unassembled WGS sequence"/>
</dbReference>
<sequence length="100" mass="11568">MITFQQLKPVASSSRRREDRSPFLFLAAKVFQKRKPWPIRATRDNSNMANKGQDSVAKLLRRVDRNSGEVVMYANDRTIPNTASEEMASKFAWYEDELSN</sequence>
<keyword evidence="2" id="KW-1185">Reference proteome</keyword>
<gene>
    <name evidence="1" type="ORF">O181_044125</name>
</gene>
<proteinExistence type="predicted"/>
<comment type="caution">
    <text evidence="1">The sequence shown here is derived from an EMBL/GenBank/DDBJ whole genome shotgun (WGS) entry which is preliminary data.</text>
</comment>
<name>A0A9Q3DNW0_9BASI</name>
<evidence type="ECO:0000313" key="2">
    <source>
        <dbReference type="Proteomes" id="UP000765509"/>
    </source>
</evidence>
<evidence type="ECO:0000313" key="1">
    <source>
        <dbReference type="EMBL" id="MBW0504410.1"/>
    </source>
</evidence>
<dbReference type="EMBL" id="AVOT02017919">
    <property type="protein sequence ID" value="MBW0504410.1"/>
    <property type="molecule type" value="Genomic_DNA"/>
</dbReference>
<protein>
    <submittedName>
        <fullName evidence="1">Uncharacterized protein</fullName>
    </submittedName>
</protein>
<reference evidence="1" key="1">
    <citation type="submission" date="2021-03" db="EMBL/GenBank/DDBJ databases">
        <title>Draft genome sequence of rust myrtle Austropuccinia psidii MF-1, a brazilian biotype.</title>
        <authorList>
            <person name="Quecine M.C."/>
            <person name="Pachon D.M.R."/>
            <person name="Bonatelli M.L."/>
            <person name="Correr F.H."/>
            <person name="Franceschini L.M."/>
            <person name="Leite T.F."/>
            <person name="Margarido G.R.A."/>
            <person name="Almeida C.A."/>
            <person name="Ferrarezi J.A."/>
            <person name="Labate C.A."/>
        </authorList>
    </citation>
    <scope>NUCLEOTIDE SEQUENCE</scope>
    <source>
        <strain evidence="1">MF-1</strain>
    </source>
</reference>
<organism evidence="1 2">
    <name type="scientific">Austropuccinia psidii MF-1</name>
    <dbReference type="NCBI Taxonomy" id="1389203"/>
    <lineage>
        <taxon>Eukaryota</taxon>
        <taxon>Fungi</taxon>
        <taxon>Dikarya</taxon>
        <taxon>Basidiomycota</taxon>
        <taxon>Pucciniomycotina</taxon>
        <taxon>Pucciniomycetes</taxon>
        <taxon>Pucciniales</taxon>
        <taxon>Sphaerophragmiaceae</taxon>
        <taxon>Austropuccinia</taxon>
    </lineage>
</organism>